<evidence type="ECO:0000313" key="14">
    <source>
        <dbReference type="EMBL" id="MFD0624268.1"/>
    </source>
</evidence>
<feature type="compositionally biased region" description="Acidic residues" evidence="13">
    <location>
        <begin position="1"/>
        <end position="15"/>
    </location>
</feature>
<organism evidence="15 16">
    <name type="scientific">Streptomyces sanglieri</name>
    <dbReference type="NCBI Taxonomy" id="193460"/>
    <lineage>
        <taxon>Bacteria</taxon>
        <taxon>Bacillati</taxon>
        <taxon>Actinomycetota</taxon>
        <taxon>Actinomycetes</taxon>
        <taxon>Kitasatosporales</taxon>
        <taxon>Streptomycetaceae</taxon>
        <taxon>Streptomyces</taxon>
    </lineage>
</organism>
<dbReference type="SUPFAM" id="SSF89562">
    <property type="entry name" value="RraA-like"/>
    <property type="match status" value="1"/>
</dbReference>
<feature type="region of interest" description="Disordered" evidence="13">
    <location>
        <begin position="1"/>
        <end position="21"/>
    </location>
</feature>
<proteinExistence type="inferred from homology"/>
<name>A0ABW2X8S1_9ACTN</name>
<gene>
    <name evidence="14" type="ORF">ACFQ2K_17330</name>
    <name evidence="15" type="ORF">ACFQ2K_54465</name>
</gene>
<comment type="catalytic activity">
    <reaction evidence="12">
        <text>oxaloacetate + H(+) = pyruvate + CO2</text>
        <dbReference type="Rhea" id="RHEA:15641"/>
        <dbReference type="ChEBI" id="CHEBI:15361"/>
        <dbReference type="ChEBI" id="CHEBI:15378"/>
        <dbReference type="ChEBI" id="CHEBI:16452"/>
        <dbReference type="ChEBI" id="CHEBI:16526"/>
        <dbReference type="EC" id="4.1.1.112"/>
    </reaction>
</comment>
<evidence type="ECO:0000256" key="3">
    <source>
        <dbReference type="ARBA" id="ARBA00008621"/>
    </source>
</evidence>
<evidence type="ECO:0000256" key="6">
    <source>
        <dbReference type="ARBA" id="ARBA00012947"/>
    </source>
</evidence>
<protein>
    <recommendedName>
        <fullName evidence="7">Putative 4-hydroxy-4-methyl-2-oxoglutarate aldolase</fullName>
        <ecNumber evidence="6">4.1.1.112</ecNumber>
        <ecNumber evidence="5">4.1.3.17</ecNumber>
    </recommendedName>
    <alternativeName>
        <fullName evidence="11">Oxaloacetate decarboxylase</fullName>
    </alternativeName>
    <alternativeName>
        <fullName evidence="9">Regulator of ribonuclease activity homolog</fullName>
    </alternativeName>
    <alternativeName>
        <fullName evidence="10">RraA-like protein</fullName>
    </alternativeName>
</protein>
<evidence type="ECO:0000256" key="2">
    <source>
        <dbReference type="ARBA" id="ARBA00001968"/>
    </source>
</evidence>
<evidence type="ECO:0000256" key="9">
    <source>
        <dbReference type="ARBA" id="ARBA00029596"/>
    </source>
</evidence>
<reference evidence="15" key="1">
    <citation type="journal article" date="2014" name="Int. J. Syst. Evol. Microbiol.">
        <title>Complete genome of a new Firmicutes species belonging to the dominant human colonic microbiota ('Ruminococcus bicirculans') reveals two chromosomes and a selective capacity to utilize plant glucans.</title>
        <authorList>
            <consortium name="NISC Comparative Sequencing Program"/>
            <person name="Wegmann U."/>
            <person name="Louis P."/>
            <person name="Goesmann A."/>
            <person name="Henrissat B."/>
            <person name="Duncan S.H."/>
            <person name="Flint H.J."/>
        </authorList>
    </citation>
    <scope>NUCLEOTIDE SEQUENCE</scope>
    <source>
        <strain evidence="15">JCM 12607</strain>
    </source>
</reference>
<dbReference type="InterPro" id="IPR036704">
    <property type="entry name" value="RraA/RraA-like_sf"/>
</dbReference>
<evidence type="ECO:0000256" key="5">
    <source>
        <dbReference type="ARBA" id="ARBA00012213"/>
    </source>
</evidence>
<evidence type="ECO:0000256" key="10">
    <source>
        <dbReference type="ARBA" id="ARBA00030169"/>
    </source>
</evidence>
<accession>A0ABW2X8S1</accession>
<comment type="function">
    <text evidence="8">Catalyzes the aldol cleavage of 4-hydroxy-4-methyl-2-oxoglutarate (HMG) into 2 molecules of pyruvate. Also contains a secondary oxaloacetate (OAA) decarboxylase activity due to the common pyruvate enolate transition state formed following C-C bond cleavage in the retro-aldol and decarboxylation reactions.</text>
</comment>
<dbReference type="InterPro" id="IPR005493">
    <property type="entry name" value="RraA/RraA-like"/>
</dbReference>
<dbReference type="EMBL" id="JBHTGL010000008">
    <property type="protein sequence ID" value="MFD0624268.1"/>
    <property type="molecule type" value="Genomic_DNA"/>
</dbReference>
<evidence type="ECO:0000256" key="1">
    <source>
        <dbReference type="ARBA" id="ARBA00001342"/>
    </source>
</evidence>
<reference evidence="16" key="2">
    <citation type="journal article" date="2019" name="Int. J. Syst. Evol. Microbiol.">
        <title>The Global Catalogue of Microorganisms (GCM) 10K type strain sequencing project: providing services to taxonomists for standard genome sequencing and annotation.</title>
        <authorList>
            <consortium name="The Broad Institute Genomics Platform"/>
            <consortium name="The Broad Institute Genome Sequencing Center for Infectious Disease"/>
            <person name="Wu L."/>
            <person name="Ma J."/>
        </authorList>
    </citation>
    <scope>NUCLEOTIDE SEQUENCE [LARGE SCALE GENOMIC DNA]</scope>
    <source>
        <strain evidence="16">JCM 12607</strain>
    </source>
</reference>
<dbReference type="PANTHER" id="PTHR33254:SF4">
    <property type="entry name" value="4-HYDROXY-4-METHYL-2-OXOGLUTARATE ALDOLASE 3-RELATED"/>
    <property type="match status" value="1"/>
</dbReference>
<evidence type="ECO:0000256" key="13">
    <source>
        <dbReference type="SAM" id="MobiDB-lite"/>
    </source>
</evidence>
<evidence type="ECO:0000313" key="16">
    <source>
        <dbReference type="Proteomes" id="UP001596915"/>
    </source>
</evidence>
<dbReference type="EMBL" id="JBHTGL010000015">
    <property type="protein sequence ID" value="MFD0630257.1"/>
    <property type="molecule type" value="Genomic_DNA"/>
</dbReference>
<dbReference type="PANTHER" id="PTHR33254">
    <property type="entry name" value="4-HYDROXY-4-METHYL-2-OXOGLUTARATE ALDOLASE 3-RELATED"/>
    <property type="match status" value="1"/>
</dbReference>
<evidence type="ECO:0000256" key="7">
    <source>
        <dbReference type="ARBA" id="ARBA00016549"/>
    </source>
</evidence>
<sequence length="219" mass="23046">MNDNSEFEEFEEFENPGEFGGISPTTLADLLGRGQVMDIGVRPLWPSVPRVAGPAFTVRCPPGDNLMLHAAVHRAGPGAVIVVESGDVDYALAGGNVCAVARRRGIAAFVTDGVIRDLAEVREMGFPVFARGVIPVPGTKKAVGPLNGPVRCGGVDVDAGDIVVADEEGIVVVPRARRGQVLLDARAKAAEEAGESLDAWEAAHRARIDGILRDNGFED</sequence>
<evidence type="ECO:0000256" key="11">
    <source>
        <dbReference type="ARBA" id="ARBA00032305"/>
    </source>
</evidence>
<dbReference type="EC" id="4.1.3.17" evidence="5"/>
<comment type="subunit">
    <text evidence="4">Homotrimer.</text>
</comment>
<evidence type="ECO:0000256" key="8">
    <source>
        <dbReference type="ARBA" id="ARBA00025046"/>
    </source>
</evidence>
<comment type="similarity">
    <text evidence="3">Belongs to the class II aldolase/RraA-like family.</text>
</comment>
<evidence type="ECO:0000256" key="12">
    <source>
        <dbReference type="ARBA" id="ARBA00047973"/>
    </source>
</evidence>
<dbReference type="Gene3D" id="3.50.30.40">
    <property type="entry name" value="Ribonuclease E inhibitor RraA/RraA-like"/>
    <property type="match status" value="1"/>
</dbReference>
<dbReference type="CDD" id="cd16841">
    <property type="entry name" value="RraA_family"/>
    <property type="match status" value="1"/>
</dbReference>
<keyword evidence="16" id="KW-1185">Reference proteome</keyword>
<comment type="cofactor">
    <cofactor evidence="2">
        <name>a divalent metal cation</name>
        <dbReference type="ChEBI" id="CHEBI:60240"/>
    </cofactor>
</comment>
<dbReference type="Proteomes" id="UP001596915">
    <property type="component" value="Unassembled WGS sequence"/>
</dbReference>
<comment type="catalytic activity">
    <reaction evidence="1">
        <text>4-hydroxy-4-methyl-2-oxoglutarate = 2 pyruvate</text>
        <dbReference type="Rhea" id="RHEA:22748"/>
        <dbReference type="ChEBI" id="CHEBI:15361"/>
        <dbReference type="ChEBI" id="CHEBI:58276"/>
        <dbReference type="EC" id="4.1.3.17"/>
    </reaction>
</comment>
<reference evidence="15" key="3">
    <citation type="submission" date="2024-09" db="EMBL/GenBank/DDBJ databases">
        <authorList>
            <person name="Sun Q."/>
            <person name="Mori K."/>
        </authorList>
    </citation>
    <scope>NUCLEOTIDE SEQUENCE</scope>
    <source>
        <strain evidence="15">JCM 12607</strain>
    </source>
</reference>
<comment type="caution">
    <text evidence="15">The sequence shown here is derived from an EMBL/GenBank/DDBJ whole genome shotgun (WGS) entry which is preliminary data.</text>
</comment>
<evidence type="ECO:0000313" key="15">
    <source>
        <dbReference type="EMBL" id="MFD0630257.1"/>
    </source>
</evidence>
<dbReference type="Pfam" id="PF03737">
    <property type="entry name" value="RraA-like"/>
    <property type="match status" value="1"/>
</dbReference>
<dbReference type="EC" id="4.1.1.112" evidence="6"/>
<evidence type="ECO:0000256" key="4">
    <source>
        <dbReference type="ARBA" id="ARBA00011233"/>
    </source>
</evidence>